<dbReference type="STRING" id="512565.AMIS_50630"/>
<evidence type="ECO:0000256" key="4">
    <source>
        <dbReference type="SAM" id="Phobius"/>
    </source>
</evidence>
<dbReference type="EMBL" id="AP012319">
    <property type="protein sequence ID" value="BAL90283.1"/>
    <property type="molecule type" value="Genomic_DNA"/>
</dbReference>
<keyword evidence="3" id="KW-0808">Transferase</keyword>
<evidence type="ECO:0000259" key="6">
    <source>
        <dbReference type="Pfam" id="PF21036"/>
    </source>
</evidence>
<reference evidence="7 8" key="1">
    <citation type="submission" date="2012-02" db="EMBL/GenBank/DDBJ databases">
        <title>Complete genome sequence of Actinoplanes missouriensis 431 (= NBRC 102363).</title>
        <authorList>
            <person name="Ohnishi Y."/>
            <person name="Ishikawa J."/>
            <person name="Sekine M."/>
            <person name="Hosoyama A."/>
            <person name="Harada T."/>
            <person name="Narita H."/>
            <person name="Hata T."/>
            <person name="Konno Y."/>
            <person name="Tutikane K."/>
            <person name="Fujita N."/>
            <person name="Horinouchi S."/>
            <person name="Hayakawa M."/>
        </authorList>
    </citation>
    <scope>NUCLEOTIDE SEQUENCE [LARGE SCALE GENOMIC DNA]</scope>
    <source>
        <strain evidence="8">ATCC 14538 / DSM 43046 / CBS 188.64 / JCM 3121 / NBRC 102363 / NCIMB 12654 / NRRL B-3342 / UNCC 431</strain>
    </source>
</reference>
<dbReference type="HOGENOM" id="CLU_000537_7_4_11"/>
<dbReference type="KEGG" id="ams:AMIS_50630"/>
<dbReference type="CDD" id="cd03784">
    <property type="entry name" value="GT1_Gtf-like"/>
    <property type="match status" value="1"/>
</dbReference>
<keyword evidence="4" id="KW-1133">Transmembrane helix</keyword>
<dbReference type="InterPro" id="IPR002213">
    <property type="entry name" value="UDP_glucos_trans"/>
</dbReference>
<dbReference type="Proteomes" id="UP000007882">
    <property type="component" value="Chromosome"/>
</dbReference>
<dbReference type="PATRIC" id="fig|512565.3.peg.5056"/>
<feature type="domain" description="Erythromycin biosynthesis protein CIII-like N-terminal" evidence="6">
    <location>
        <begin position="23"/>
        <end position="218"/>
    </location>
</feature>
<gene>
    <name evidence="7" type="ordered locus">AMIS_50630</name>
</gene>
<dbReference type="PANTHER" id="PTHR48050">
    <property type="entry name" value="STEROL 3-BETA-GLUCOSYLTRANSFERASE"/>
    <property type="match status" value="1"/>
</dbReference>
<dbReference type="InterPro" id="IPR048284">
    <property type="entry name" value="EryCIII-like_N"/>
</dbReference>
<dbReference type="GO" id="GO:0016758">
    <property type="term" value="F:hexosyltransferase activity"/>
    <property type="evidence" value="ECO:0007669"/>
    <property type="project" value="UniProtKB-ARBA"/>
</dbReference>
<dbReference type="PANTHER" id="PTHR48050:SF13">
    <property type="entry name" value="STEROL 3-BETA-GLUCOSYLTRANSFERASE UGT80A2"/>
    <property type="match status" value="1"/>
</dbReference>
<dbReference type="InterPro" id="IPR050426">
    <property type="entry name" value="Glycosyltransferase_28"/>
</dbReference>
<dbReference type="Pfam" id="PF21036">
    <property type="entry name" value="EryCIII-like_N"/>
    <property type="match status" value="1"/>
</dbReference>
<keyword evidence="4" id="KW-0472">Membrane</keyword>
<dbReference type="Pfam" id="PF06722">
    <property type="entry name" value="EryCIII-like_C"/>
    <property type="match status" value="1"/>
</dbReference>
<protein>
    <submittedName>
        <fullName evidence="7">Uncharacterized protein</fullName>
    </submittedName>
</protein>
<evidence type="ECO:0000256" key="2">
    <source>
        <dbReference type="ARBA" id="ARBA00022676"/>
    </source>
</evidence>
<comment type="similarity">
    <text evidence="1">Belongs to the glycosyltransferase 28 family.</text>
</comment>
<dbReference type="Gene3D" id="3.40.50.2000">
    <property type="entry name" value="Glycogen Phosphorylase B"/>
    <property type="match status" value="2"/>
</dbReference>
<feature type="domain" description="Erythromycin biosynthesis protein CIII-like C-terminal" evidence="5">
    <location>
        <begin position="232"/>
        <end position="375"/>
    </location>
</feature>
<proteinExistence type="inferred from homology"/>
<keyword evidence="8" id="KW-1185">Reference proteome</keyword>
<evidence type="ECO:0000313" key="8">
    <source>
        <dbReference type="Proteomes" id="UP000007882"/>
    </source>
</evidence>
<keyword evidence="2" id="KW-0328">Glycosyltransferase</keyword>
<dbReference type="eggNOG" id="COG1819">
    <property type="taxonomic scope" value="Bacteria"/>
</dbReference>
<dbReference type="GO" id="GO:0008194">
    <property type="term" value="F:UDP-glycosyltransferase activity"/>
    <property type="evidence" value="ECO:0007669"/>
    <property type="project" value="InterPro"/>
</dbReference>
<organism evidence="7 8">
    <name type="scientific">Actinoplanes missouriensis (strain ATCC 14538 / DSM 43046 / CBS 188.64 / JCM 3121 / NBRC 102363 / NCIMB 12654 / NRRL B-3342 / UNCC 431)</name>
    <dbReference type="NCBI Taxonomy" id="512565"/>
    <lineage>
        <taxon>Bacteria</taxon>
        <taxon>Bacillati</taxon>
        <taxon>Actinomycetota</taxon>
        <taxon>Actinomycetes</taxon>
        <taxon>Micromonosporales</taxon>
        <taxon>Micromonosporaceae</taxon>
        <taxon>Actinoplanes</taxon>
    </lineage>
</organism>
<dbReference type="GO" id="GO:0017000">
    <property type="term" value="P:antibiotic biosynthetic process"/>
    <property type="evidence" value="ECO:0007669"/>
    <property type="project" value="UniProtKB-ARBA"/>
</dbReference>
<keyword evidence="4" id="KW-0812">Transmembrane</keyword>
<evidence type="ECO:0000313" key="7">
    <source>
        <dbReference type="EMBL" id="BAL90283.1"/>
    </source>
</evidence>
<dbReference type="SUPFAM" id="SSF53756">
    <property type="entry name" value="UDP-Glycosyltransferase/glycogen phosphorylase"/>
    <property type="match status" value="1"/>
</dbReference>
<dbReference type="OrthoDB" id="3863369at2"/>
<feature type="transmembrane region" description="Helical" evidence="4">
    <location>
        <begin position="46"/>
        <end position="64"/>
    </location>
</feature>
<accession>I0HB96</accession>
<evidence type="ECO:0000256" key="3">
    <source>
        <dbReference type="ARBA" id="ARBA00022679"/>
    </source>
</evidence>
<name>I0HB96_ACTM4</name>
<dbReference type="AlphaFoldDB" id="I0HB96"/>
<dbReference type="RefSeq" id="WP_014445172.1">
    <property type="nucleotide sequence ID" value="NC_017093.1"/>
</dbReference>
<dbReference type="InterPro" id="IPR010610">
    <property type="entry name" value="EryCIII-like_C"/>
</dbReference>
<evidence type="ECO:0000259" key="5">
    <source>
        <dbReference type="Pfam" id="PF06722"/>
    </source>
</evidence>
<evidence type="ECO:0000256" key="1">
    <source>
        <dbReference type="ARBA" id="ARBA00006962"/>
    </source>
</evidence>
<sequence>MRVLFLTGGSPATVFAVAPLAAATRLAGHDVLVAAPADMTPMVTGVGLPAVAITGGAMLDFMFIDRSGRRLTLPADPAERVVFNGHGFGRLAAASLPALEELAASWRPDLVVGGSLCYAAGLLAAKLGVPYVRHTWDLGEPPEMDRGAAAELATELAALGRTELSVPDLWVDICPPALRAPGLPGPRQNMRFTPVNLQRPLEPWMYRAARRRVCVTLGSRVTGADEIAHLTELITMVGSLDVEIVVAAPEPVAAALREGGVPAAHAGWLPLDVILPTCRVLVHHGGGQSALNALRAGVAQLLLPDIPKMVEPCERIARHGSAVVLVGEEQSAGRITAAVADLVSADSYTRRARDVRAEMAAQPAAAEVVGVLERLVR</sequence>